<dbReference type="EMBL" id="ACXX02000003">
    <property type="protein sequence ID" value="EGD48529.1"/>
    <property type="molecule type" value="Genomic_DNA"/>
</dbReference>
<dbReference type="Proteomes" id="UP000003860">
    <property type="component" value="Unassembled WGS sequence"/>
</dbReference>
<proteinExistence type="predicted"/>
<evidence type="ECO:0000313" key="1">
    <source>
        <dbReference type="EMBL" id="EGD48529.1"/>
    </source>
</evidence>
<dbReference type="GO" id="GO:0016301">
    <property type="term" value="F:kinase activity"/>
    <property type="evidence" value="ECO:0007669"/>
    <property type="project" value="UniProtKB-KW"/>
</dbReference>
<evidence type="ECO:0000313" key="2">
    <source>
        <dbReference type="Proteomes" id="UP000003860"/>
    </source>
</evidence>
<keyword evidence="1" id="KW-0808">Transferase</keyword>
<dbReference type="AlphaFoldDB" id="F1TAI6"/>
<sequence length="66" mass="7462">MNFCTIRCCICESVLLNLPEEEISRLNGLTFRCESCGQKLLLDGTNVSKDMSADATYNLHKYDLNI</sequence>
<organism evidence="1 2">
    <name type="scientific">Ruminiclostridium papyrosolvens DSM 2782</name>
    <dbReference type="NCBI Taxonomy" id="588581"/>
    <lineage>
        <taxon>Bacteria</taxon>
        <taxon>Bacillati</taxon>
        <taxon>Bacillota</taxon>
        <taxon>Clostridia</taxon>
        <taxon>Eubacteriales</taxon>
        <taxon>Oscillospiraceae</taxon>
        <taxon>Ruminiclostridium</taxon>
    </lineage>
</organism>
<gene>
    <name evidence="1" type="ORF">Cpap_2951</name>
</gene>
<reference evidence="1" key="1">
    <citation type="submission" date="2009-07" db="EMBL/GenBank/DDBJ databases">
        <authorList>
            <consortium name="US DOE Joint Genome Institute (JGI-PGF)"/>
            <person name="Lucas S."/>
            <person name="Copeland A."/>
            <person name="Lapidus A."/>
            <person name="Glavina del Rio T."/>
            <person name="Tice H."/>
            <person name="Bruce D."/>
            <person name="Goodwin L."/>
            <person name="Pitluck S."/>
            <person name="Larimer F."/>
            <person name="Land M.L."/>
            <person name="Mouttaki H."/>
            <person name="He Z."/>
            <person name="Zhou J."/>
            <person name="Hemme C.L."/>
        </authorList>
    </citation>
    <scope>NUCLEOTIDE SEQUENCE [LARGE SCALE GENOMIC DNA]</scope>
    <source>
        <strain evidence="1">DSM 2782</strain>
    </source>
</reference>
<protein>
    <submittedName>
        <fullName evidence="1">Protein kinase family protein / protein phosphatase 2C ( PP2C) family protein</fullName>
    </submittedName>
</protein>
<dbReference type="OrthoDB" id="2084160at2"/>
<reference evidence="1" key="2">
    <citation type="submission" date="2011-01" db="EMBL/GenBank/DDBJ databases">
        <title>The Non-contiguous Finished genome of Clostridium papyrosolvens.</title>
        <authorList>
            <person name="Lucas S."/>
            <person name="Copeland A."/>
            <person name="Lapidus A."/>
            <person name="Cheng J.-F."/>
            <person name="Goodwin L."/>
            <person name="Pitluck S."/>
            <person name="Misra M."/>
            <person name="Chertkov O."/>
            <person name="Detter J.C."/>
            <person name="Han C."/>
            <person name="Tapia R."/>
            <person name="Land M."/>
            <person name="Hauser L."/>
            <person name="Kyrpides N."/>
            <person name="Ivanova N."/>
            <person name="Pagani I."/>
            <person name="Mouttaki H."/>
            <person name="He Z."/>
            <person name="Zhou J."/>
            <person name="Hemme C.L."/>
            <person name="Woyke T."/>
        </authorList>
    </citation>
    <scope>NUCLEOTIDE SEQUENCE [LARGE SCALE GENOMIC DNA]</scope>
    <source>
        <strain evidence="1">DSM 2782</strain>
    </source>
</reference>
<dbReference type="STRING" id="588581.Cpap_2951"/>
<name>F1TAI6_9FIRM</name>
<comment type="caution">
    <text evidence="1">The sequence shown here is derived from an EMBL/GenBank/DDBJ whole genome shotgun (WGS) entry which is preliminary data.</text>
</comment>
<keyword evidence="1" id="KW-0418">Kinase</keyword>
<dbReference type="RefSeq" id="WP_004617622.1">
    <property type="nucleotide sequence ID" value="NZ_ACXX02000003.1"/>
</dbReference>
<keyword evidence="2" id="KW-1185">Reference proteome</keyword>
<accession>F1TAI6</accession>
<dbReference type="eggNOG" id="ENOG5032MGW">
    <property type="taxonomic scope" value="Bacteria"/>
</dbReference>